<reference evidence="2" key="1">
    <citation type="submission" date="2016-12" db="EMBL/GenBank/DDBJ databases">
        <authorList>
            <person name="Varghese N."/>
            <person name="Submissions S."/>
        </authorList>
    </citation>
    <scope>NUCLEOTIDE SEQUENCE [LARGE SCALE GENOMIC DNA]</scope>
    <source>
        <strain evidence="2">DSM 11032</strain>
    </source>
</reference>
<dbReference type="Proteomes" id="UP000184391">
    <property type="component" value="Unassembled WGS sequence"/>
</dbReference>
<dbReference type="EMBL" id="FRDF01000010">
    <property type="protein sequence ID" value="SHN58786.1"/>
    <property type="molecule type" value="Genomic_DNA"/>
</dbReference>
<accession>A0A1M7SK01</accession>
<gene>
    <name evidence="1" type="ORF">SAMN02745193_01853</name>
</gene>
<dbReference type="STRING" id="198312.SAMN02745193_01853"/>
<evidence type="ECO:0000313" key="2">
    <source>
        <dbReference type="Proteomes" id="UP000184391"/>
    </source>
</evidence>
<dbReference type="RefSeq" id="WP_072674463.1">
    <property type="nucleotide sequence ID" value="NZ_FRDF01000010.1"/>
</dbReference>
<name>A0A1M7SK01_9SPHN</name>
<dbReference type="AlphaFoldDB" id="A0A1M7SK01"/>
<dbReference type="OrthoDB" id="7498000at2"/>
<evidence type="ECO:0008006" key="3">
    <source>
        <dbReference type="Google" id="ProtNLM"/>
    </source>
</evidence>
<evidence type="ECO:0000313" key="1">
    <source>
        <dbReference type="EMBL" id="SHN58786.1"/>
    </source>
</evidence>
<sequence>MGRGIEAKLLVEDSFNNDLRACDRRFGFGKDAPKDRALADSLFGTAEAFGAKTPRSLAEDGQMHDFYYRACLQDHARACFGYGFSQTGDAFMGNDTAKREVLFGYERACDLGDGEGCLEHAREQSPMKVTAVTKDWAGADASYRKACDGHGLAAACGELAGLLASDRNPTPDIGAAADFRRKACQGGLTTAC</sequence>
<dbReference type="SUPFAM" id="SSF81901">
    <property type="entry name" value="HCP-like"/>
    <property type="match status" value="1"/>
</dbReference>
<keyword evidence="2" id="KW-1185">Reference proteome</keyword>
<protein>
    <recommendedName>
        <fullName evidence="3">Beta-lactamase</fullName>
    </recommendedName>
</protein>
<organism evidence="1 2">
    <name type="scientific">Erythrobacter sanguineus</name>
    <dbReference type="NCBI Taxonomy" id="198312"/>
    <lineage>
        <taxon>Bacteria</taxon>
        <taxon>Pseudomonadati</taxon>
        <taxon>Pseudomonadota</taxon>
        <taxon>Alphaproteobacteria</taxon>
        <taxon>Sphingomonadales</taxon>
        <taxon>Erythrobacteraceae</taxon>
        <taxon>Erythrobacter/Porphyrobacter group</taxon>
        <taxon>Erythrobacter</taxon>
    </lineage>
</organism>
<dbReference type="Gene3D" id="1.25.40.10">
    <property type="entry name" value="Tetratricopeptide repeat domain"/>
    <property type="match status" value="1"/>
</dbReference>
<proteinExistence type="predicted"/>
<dbReference type="InterPro" id="IPR011990">
    <property type="entry name" value="TPR-like_helical_dom_sf"/>
</dbReference>